<dbReference type="InterPro" id="IPR012334">
    <property type="entry name" value="Pectin_lyas_fold"/>
</dbReference>
<dbReference type="GeneID" id="81397046"/>
<accession>A0A9W9F2W9</accession>
<dbReference type="PANTHER" id="PTHR31736:SF14">
    <property type="entry name" value="EXOPOLYGALACTURONASE X-1-RELATED"/>
    <property type="match status" value="1"/>
</dbReference>
<evidence type="ECO:0000313" key="6">
    <source>
        <dbReference type="Proteomes" id="UP001141434"/>
    </source>
</evidence>
<comment type="caution">
    <text evidence="5">The sequence shown here is derived from an EMBL/GenBank/DDBJ whole genome shotgun (WGS) entry which is preliminary data.</text>
</comment>
<keyword evidence="2" id="KW-0964">Secreted</keyword>
<evidence type="ECO:0000256" key="1">
    <source>
        <dbReference type="ARBA" id="ARBA00004613"/>
    </source>
</evidence>
<sequence length="78" mass="8442">MTIDNVDYGIEVTQCYGQRNLTLCNEYPSNLTISDIHFKNIKGVTSGKYDPKVGRIVCSSPKVSGPACQTTPGSSSRV</sequence>
<reference evidence="5" key="2">
    <citation type="journal article" date="2023" name="IMA Fungus">
        <title>Comparative genomic study of the Penicillium genus elucidates a diverse pangenome and 15 lateral gene transfer events.</title>
        <authorList>
            <person name="Petersen C."/>
            <person name="Sorensen T."/>
            <person name="Nielsen M.R."/>
            <person name="Sondergaard T.E."/>
            <person name="Sorensen J.L."/>
            <person name="Fitzpatrick D.A."/>
            <person name="Frisvad J.C."/>
            <person name="Nielsen K.L."/>
        </authorList>
    </citation>
    <scope>NUCLEOTIDE SEQUENCE</scope>
    <source>
        <strain evidence="5">IBT 34128</strain>
    </source>
</reference>
<dbReference type="InterPro" id="IPR011050">
    <property type="entry name" value="Pectin_lyase_fold/virulence"/>
</dbReference>
<organism evidence="5 6">
    <name type="scientific">Penicillium alfredii</name>
    <dbReference type="NCBI Taxonomy" id="1506179"/>
    <lineage>
        <taxon>Eukaryota</taxon>
        <taxon>Fungi</taxon>
        <taxon>Dikarya</taxon>
        <taxon>Ascomycota</taxon>
        <taxon>Pezizomycotina</taxon>
        <taxon>Eurotiomycetes</taxon>
        <taxon>Eurotiomycetidae</taxon>
        <taxon>Eurotiales</taxon>
        <taxon>Aspergillaceae</taxon>
        <taxon>Penicillium</taxon>
    </lineage>
</organism>
<keyword evidence="6" id="KW-1185">Reference proteome</keyword>
<reference evidence="5" key="1">
    <citation type="submission" date="2022-11" db="EMBL/GenBank/DDBJ databases">
        <authorList>
            <person name="Petersen C."/>
        </authorList>
    </citation>
    <scope>NUCLEOTIDE SEQUENCE</scope>
    <source>
        <strain evidence="5">IBT 34128</strain>
    </source>
</reference>
<dbReference type="Gene3D" id="2.160.20.10">
    <property type="entry name" value="Single-stranded right-handed beta-helix, Pectin lyase-like"/>
    <property type="match status" value="1"/>
</dbReference>
<evidence type="ECO:0000256" key="3">
    <source>
        <dbReference type="ARBA" id="ARBA00022737"/>
    </source>
</evidence>
<dbReference type="OrthoDB" id="187139at2759"/>
<dbReference type="RefSeq" id="XP_056510677.1">
    <property type="nucleotide sequence ID" value="XM_056657877.1"/>
</dbReference>
<evidence type="ECO:0000256" key="2">
    <source>
        <dbReference type="ARBA" id="ARBA00022525"/>
    </source>
</evidence>
<gene>
    <name evidence="5" type="ORF">NUU61_007352</name>
</gene>
<comment type="subcellular location">
    <subcellularLocation>
        <location evidence="1">Secreted</location>
    </subcellularLocation>
</comment>
<dbReference type="SUPFAM" id="SSF51126">
    <property type="entry name" value="Pectin lyase-like"/>
    <property type="match status" value="1"/>
</dbReference>
<evidence type="ECO:0000313" key="5">
    <source>
        <dbReference type="EMBL" id="KAJ5092482.1"/>
    </source>
</evidence>
<dbReference type="GO" id="GO:0005576">
    <property type="term" value="C:extracellular region"/>
    <property type="evidence" value="ECO:0007669"/>
    <property type="project" value="UniProtKB-SubCell"/>
</dbReference>
<keyword evidence="3" id="KW-0677">Repeat</keyword>
<name>A0A9W9F2W9_9EURO</name>
<dbReference type="EMBL" id="JAPMSZ010000009">
    <property type="protein sequence ID" value="KAJ5092482.1"/>
    <property type="molecule type" value="Genomic_DNA"/>
</dbReference>
<protein>
    <submittedName>
        <fullName evidence="5">Uncharacterized protein</fullName>
    </submittedName>
</protein>
<dbReference type="Proteomes" id="UP001141434">
    <property type="component" value="Unassembled WGS sequence"/>
</dbReference>
<evidence type="ECO:0000256" key="4">
    <source>
        <dbReference type="ARBA" id="ARBA00023157"/>
    </source>
</evidence>
<proteinExistence type="predicted"/>
<keyword evidence="4" id="KW-1015">Disulfide bond</keyword>
<dbReference type="PANTHER" id="PTHR31736">
    <property type="match status" value="1"/>
</dbReference>
<dbReference type="AlphaFoldDB" id="A0A9W9F2W9"/>